<feature type="coiled-coil region" evidence="6">
    <location>
        <begin position="407"/>
        <end position="508"/>
    </location>
</feature>
<dbReference type="PANTHER" id="PTHR23157:SF25">
    <property type="entry name" value="GRIP AND COILED-COIL DOMAIN-CONTAINING PROTEIN 1"/>
    <property type="match status" value="1"/>
</dbReference>
<feature type="compositionally biased region" description="Polar residues" evidence="7">
    <location>
        <begin position="49"/>
        <end position="59"/>
    </location>
</feature>
<evidence type="ECO:0000256" key="4">
    <source>
        <dbReference type="ARBA" id="ARBA00023054"/>
    </source>
</evidence>
<feature type="compositionally biased region" description="Polar residues" evidence="7">
    <location>
        <begin position="94"/>
        <end position="109"/>
    </location>
</feature>
<organism evidence="9 10">
    <name type="scientific">Synchytrium endobioticum</name>
    <dbReference type="NCBI Taxonomy" id="286115"/>
    <lineage>
        <taxon>Eukaryota</taxon>
        <taxon>Fungi</taxon>
        <taxon>Fungi incertae sedis</taxon>
        <taxon>Chytridiomycota</taxon>
        <taxon>Chytridiomycota incertae sedis</taxon>
        <taxon>Chytridiomycetes</taxon>
        <taxon>Synchytriales</taxon>
        <taxon>Synchytriaceae</taxon>
        <taxon>Synchytrium</taxon>
    </lineage>
</organism>
<feature type="coiled-coil region" evidence="6">
    <location>
        <begin position="628"/>
        <end position="662"/>
    </location>
</feature>
<evidence type="ECO:0000256" key="5">
    <source>
        <dbReference type="ARBA" id="ARBA00023136"/>
    </source>
</evidence>
<dbReference type="PANTHER" id="PTHR23157">
    <property type="entry name" value="GRIP AND COILED-COIL DOMAIN-CONTAINING PROTEIN 1"/>
    <property type="match status" value="1"/>
</dbReference>
<evidence type="ECO:0000256" key="3">
    <source>
        <dbReference type="ARBA" id="ARBA00022490"/>
    </source>
</evidence>
<evidence type="ECO:0000256" key="1">
    <source>
        <dbReference type="ARBA" id="ARBA00004184"/>
    </source>
</evidence>
<dbReference type="GO" id="GO:0005794">
    <property type="term" value="C:Golgi apparatus"/>
    <property type="evidence" value="ECO:0007669"/>
    <property type="project" value="TreeGrafter"/>
</dbReference>
<keyword evidence="4 6" id="KW-0175">Coiled coil</keyword>
<feature type="coiled-coil region" evidence="6">
    <location>
        <begin position="243"/>
        <end position="362"/>
    </location>
</feature>
<dbReference type="OrthoDB" id="1926336at2759"/>
<feature type="compositionally biased region" description="Acidic residues" evidence="7">
    <location>
        <begin position="11"/>
        <end position="44"/>
    </location>
</feature>
<feature type="coiled-coil region" evidence="6">
    <location>
        <begin position="146"/>
        <end position="206"/>
    </location>
</feature>
<feature type="compositionally biased region" description="Low complexity" evidence="7">
    <location>
        <begin position="83"/>
        <end position="92"/>
    </location>
</feature>
<accession>A0A507CLR6</accession>
<protein>
    <recommendedName>
        <fullName evidence="8">GRIP domain-containing protein</fullName>
    </recommendedName>
</protein>
<feature type="domain" description="GRIP" evidence="8">
    <location>
        <begin position="663"/>
        <end position="710"/>
    </location>
</feature>
<evidence type="ECO:0000313" key="9">
    <source>
        <dbReference type="EMBL" id="TPX39584.1"/>
    </source>
</evidence>
<feature type="region of interest" description="Disordered" evidence="7">
    <location>
        <begin position="555"/>
        <end position="592"/>
    </location>
</feature>
<name>A0A507CLR6_9FUNG</name>
<dbReference type="PROSITE" id="PS50913">
    <property type="entry name" value="GRIP"/>
    <property type="match status" value="1"/>
</dbReference>
<sequence>MLAPNIHRFEEEELGDEDSEVEEGDDDEEEDEWQDEDEGDEGVEGEYRNTMSNPLSSVFSFVKSIDNEINQNLRQHQHPDHPSTPSSPSIPHGQIQSLQKQMEPSQNTEPADGHSDVPRELVTELGSLKKVHHIELESDNIKKVLLKESQATAAEQHQLIEELRRDIDALTTTAQSEKDKGLSTRVAELEAMLSDKSSALAKTEEATNIAGKEPGITSGDRLFMLEEQAKHAQIQLAAKHSEVVFLTNQLQHKSDELNKTKQEADERIKKMKGILAAANKSISESRVALGKKDSEISKLKVELEVLEQSKQETHLQIENLKATMSQMSGETLDERQLRQTQVDELEQQLRQARQETSDVKSDFSSYKVKAAAALQKSTSTASESRIRELEPALAKLERDKLDADRYADTLQSHIKELESDLDESTNQIAVLESQTLKLELTARDVHSLKQEVELLHEQLASEKEGYVQALKAKDSAHMNALETVRAEARRAMQEAQDATRRKEEESASLQHIAERLTNDLFLARDELARSRADLERLGQVAFGINKRTSGVDDMGRRITVDSHSGGKTSSLQSDESGDGFMSSQSVSSPVRHQTTFQDLLAEDRSGSAAFTSTPNGSCMREKEYLAQIKGMSDLLAESETTIQRLSEQEKILKEEIRKTERVESRKDLSGEYLKNIVLSFMEAADRSTMVPIISQMLHLSPDERERLTKAATKNTISPSDPLSIAFGWG</sequence>
<feature type="compositionally biased region" description="Polar residues" evidence="7">
    <location>
        <begin position="581"/>
        <end position="592"/>
    </location>
</feature>
<evidence type="ECO:0000256" key="2">
    <source>
        <dbReference type="ARBA" id="ARBA00004496"/>
    </source>
</evidence>
<feature type="compositionally biased region" description="Polar residues" evidence="7">
    <location>
        <begin position="561"/>
        <end position="574"/>
    </location>
</feature>
<evidence type="ECO:0000256" key="7">
    <source>
        <dbReference type="SAM" id="MobiDB-lite"/>
    </source>
</evidence>
<dbReference type="EMBL" id="QEAM01000464">
    <property type="protein sequence ID" value="TPX39584.1"/>
    <property type="molecule type" value="Genomic_DNA"/>
</dbReference>
<keyword evidence="5" id="KW-0472">Membrane</keyword>
<dbReference type="InterPro" id="IPR000237">
    <property type="entry name" value="GRIP_dom"/>
</dbReference>
<feature type="region of interest" description="Disordered" evidence="7">
    <location>
        <begin position="1"/>
        <end position="117"/>
    </location>
</feature>
<dbReference type="SMART" id="SM00755">
    <property type="entry name" value="Grip"/>
    <property type="match status" value="1"/>
</dbReference>
<keyword evidence="3" id="KW-0963">Cytoplasm</keyword>
<comment type="caution">
    <text evidence="9">The sequence shown here is derived from an EMBL/GenBank/DDBJ whole genome shotgun (WGS) entry which is preliminary data.</text>
</comment>
<dbReference type="InterPro" id="IPR051952">
    <property type="entry name" value="Golgi-autophagy_related"/>
</dbReference>
<evidence type="ECO:0000256" key="6">
    <source>
        <dbReference type="SAM" id="Coils"/>
    </source>
</evidence>
<dbReference type="Proteomes" id="UP000320475">
    <property type="component" value="Unassembled WGS sequence"/>
</dbReference>
<reference evidence="9 10" key="1">
    <citation type="journal article" date="2019" name="Sci. Rep.">
        <title>Comparative genomics of chytrid fungi reveal insights into the obligate biotrophic and pathogenic lifestyle of Synchytrium endobioticum.</title>
        <authorList>
            <person name="van de Vossenberg B.T.L.H."/>
            <person name="Warris S."/>
            <person name="Nguyen H.D.T."/>
            <person name="van Gent-Pelzer M.P.E."/>
            <person name="Joly D.L."/>
            <person name="van de Geest H.C."/>
            <person name="Bonants P.J.M."/>
            <person name="Smith D.S."/>
            <person name="Levesque C.A."/>
            <person name="van der Lee T.A.J."/>
        </authorList>
    </citation>
    <scope>NUCLEOTIDE SEQUENCE [LARGE SCALE GENOMIC DNA]</scope>
    <source>
        <strain evidence="9 10">LEV6574</strain>
    </source>
</reference>
<proteinExistence type="predicted"/>
<dbReference type="AlphaFoldDB" id="A0A507CLR6"/>
<dbReference type="Pfam" id="PF01465">
    <property type="entry name" value="GRIP"/>
    <property type="match status" value="1"/>
</dbReference>
<dbReference type="VEuPathDB" id="FungiDB:SeMB42_g06418"/>
<evidence type="ECO:0000259" key="8">
    <source>
        <dbReference type="PROSITE" id="PS50913"/>
    </source>
</evidence>
<evidence type="ECO:0000313" key="10">
    <source>
        <dbReference type="Proteomes" id="UP000320475"/>
    </source>
</evidence>
<gene>
    <name evidence="9" type="ORF">SeLEV6574_g07113</name>
</gene>
<comment type="subcellular location">
    <subcellularLocation>
        <location evidence="2">Cytoplasm</location>
    </subcellularLocation>
    <subcellularLocation>
        <location evidence="1">Endomembrane system</location>
        <topology evidence="1">Peripheral membrane protein</topology>
    </subcellularLocation>
</comment>